<feature type="transmembrane region" description="Helical" evidence="2">
    <location>
        <begin position="403"/>
        <end position="425"/>
    </location>
</feature>
<dbReference type="AlphaFoldDB" id="A0A9W9HUK1"/>
<feature type="compositionally biased region" description="Polar residues" evidence="1">
    <location>
        <begin position="589"/>
        <end position="599"/>
    </location>
</feature>
<name>A0A9W9HUK1_9EURO</name>
<evidence type="ECO:0000313" key="5">
    <source>
        <dbReference type="Proteomes" id="UP001149163"/>
    </source>
</evidence>
<evidence type="ECO:0000313" key="4">
    <source>
        <dbReference type="EMBL" id="KAJ5159434.1"/>
    </source>
</evidence>
<feature type="transmembrane region" description="Helical" evidence="2">
    <location>
        <begin position="372"/>
        <end position="396"/>
    </location>
</feature>
<feature type="region of interest" description="Disordered" evidence="1">
    <location>
        <begin position="574"/>
        <end position="600"/>
    </location>
</feature>
<reference evidence="4" key="1">
    <citation type="submission" date="2022-11" db="EMBL/GenBank/DDBJ databases">
        <authorList>
            <person name="Petersen C."/>
        </authorList>
    </citation>
    <scope>NUCLEOTIDE SEQUENCE</scope>
    <source>
        <strain evidence="4">IBT 26290</strain>
    </source>
</reference>
<reference evidence="4" key="2">
    <citation type="journal article" date="2023" name="IMA Fungus">
        <title>Comparative genomic study of the Penicillium genus elucidates a diverse pangenome and 15 lateral gene transfer events.</title>
        <authorList>
            <person name="Petersen C."/>
            <person name="Sorensen T."/>
            <person name="Nielsen M.R."/>
            <person name="Sondergaard T.E."/>
            <person name="Sorensen J.L."/>
            <person name="Fitzpatrick D.A."/>
            <person name="Frisvad J.C."/>
            <person name="Nielsen K.L."/>
        </authorList>
    </citation>
    <scope>NUCLEOTIDE SEQUENCE</scope>
    <source>
        <strain evidence="4">IBT 26290</strain>
    </source>
</reference>
<evidence type="ECO:0000256" key="1">
    <source>
        <dbReference type="SAM" id="MobiDB-lite"/>
    </source>
</evidence>
<dbReference type="PANTHER" id="PTHR35859:SF5">
    <property type="entry name" value="ION TRANSPORT DOMAIN-CONTAINING PROTEIN"/>
    <property type="match status" value="1"/>
</dbReference>
<feature type="domain" description="Calcium channel YVC1-like C-terminal transmembrane" evidence="3">
    <location>
        <begin position="279"/>
        <end position="567"/>
    </location>
</feature>
<keyword evidence="2" id="KW-0812">Transmembrane</keyword>
<dbReference type="Proteomes" id="UP001149163">
    <property type="component" value="Unassembled WGS sequence"/>
</dbReference>
<feature type="transmembrane region" description="Helical" evidence="2">
    <location>
        <begin position="271"/>
        <end position="289"/>
    </location>
</feature>
<organism evidence="4 5">
    <name type="scientific">Penicillium canariense</name>
    <dbReference type="NCBI Taxonomy" id="189055"/>
    <lineage>
        <taxon>Eukaryota</taxon>
        <taxon>Fungi</taxon>
        <taxon>Dikarya</taxon>
        <taxon>Ascomycota</taxon>
        <taxon>Pezizomycotina</taxon>
        <taxon>Eurotiomycetes</taxon>
        <taxon>Eurotiomycetidae</taxon>
        <taxon>Eurotiales</taxon>
        <taxon>Aspergillaceae</taxon>
        <taxon>Penicillium</taxon>
    </lineage>
</organism>
<dbReference type="GeneID" id="81427739"/>
<gene>
    <name evidence="4" type="ORF">N7482_006438</name>
</gene>
<accession>A0A9W9HUK1</accession>
<keyword evidence="5" id="KW-1185">Reference proteome</keyword>
<sequence>MSGRRRDNSISDLASNMDVDMDHVEIPVIETDESIFISMAVGEMAYSFEQMRYGARGHHLRQLVHDLAEDSHNPFIIVALMILKWEFSNEADDDWGLNESRGAACEFVAWQFLCHLNQRETIEFLLEELPIPRRNSTHLVEMETGNCGVASGLETEFTPLLSADSTHFHHLGPEHHNRQAYLGSQNAYPADYETSKYSRFFGLNALEIAAVARAKRFLSQRVVQRVVNDIWNGEIVFWDSLTVHSIKKPRIFNRKTADLYSRLRVPVYRKMFEAAFFLSFLLLYYSVLVERKQNGLGLFEIFMDIWIVAFAYDELSGLIDAGVLFYQMDFWSLWNLGIIGVGLAFIITRAVGLARGDDYILDFSFDILSLEALFLVPRICALVSLNSYFGSLIPVLKEMTKSFFRFLPVVIVLYIGFLTTFTMLARDRLSLKEMSWMLVKVFFGSGSLGLDSASEISPIFGYGLMMVFVAMTNILLLSSLISLMSMSLEGVMRHAREEYLFQLSIYVLESSNSRRLTYFMPPLNLIPLLCIRPMRLFLSAEAVRRVRIVLLRATHLPFAVLIWGYESSRRHLHRPTTRLPPVSTARPHGTSSGVPSVSRCQDPLRSSIAETYRIGPGHQRTTVDQYHSRESSLAPAEKTQLAEILNAVEQLRVQVERVTTGISAQ</sequence>
<feature type="transmembrane region" description="Helical" evidence="2">
    <location>
        <begin position="333"/>
        <end position="352"/>
    </location>
</feature>
<dbReference type="EMBL" id="JAPQKN010000004">
    <property type="protein sequence ID" value="KAJ5159434.1"/>
    <property type="molecule type" value="Genomic_DNA"/>
</dbReference>
<protein>
    <recommendedName>
        <fullName evidence="3">Calcium channel YVC1-like C-terminal transmembrane domain-containing protein</fullName>
    </recommendedName>
</protein>
<feature type="transmembrane region" description="Helical" evidence="2">
    <location>
        <begin position="459"/>
        <end position="483"/>
    </location>
</feature>
<evidence type="ECO:0000259" key="3">
    <source>
        <dbReference type="Pfam" id="PF23317"/>
    </source>
</evidence>
<dbReference type="Pfam" id="PF23317">
    <property type="entry name" value="YVC1_C"/>
    <property type="match status" value="1"/>
</dbReference>
<keyword evidence="2" id="KW-1133">Transmembrane helix</keyword>
<dbReference type="InterPro" id="IPR052971">
    <property type="entry name" value="TRP_calcium_channel"/>
</dbReference>
<dbReference type="OrthoDB" id="310870at2759"/>
<dbReference type="PANTHER" id="PTHR35859">
    <property type="entry name" value="NONSELECTIVE CATION CHANNEL PROTEIN"/>
    <property type="match status" value="1"/>
</dbReference>
<proteinExistence type="predicted"/>
<dbReference type="InterPro" id="IPR056336">
    <property type="entry name" value="YVC1_C"/>
</dbReference>
<dbReference type="RefSeq" id="XP_056540992.1">
    <property type="nucleotide sequence ID" value="XM_056688563.1"/>
</dbReference>
<comment type="caution">
    <text evidence="4">The sequence shown here is derived from an EMBL/GenBank/DDBJ whole genome shotgun (WGS) entry which is preliminary data.</text>
</comment>
<evidence type="ECO:0000256" key="2">
    <source>
        <dbReference type="SAM" id="Phobius"/>
    </source>
</evidence>
<keyword evidence="2" id="KW-0472">Membrane</keyword>